<organism evidence="1 2">
    <name type="scientific">Ensete ventricosum</name>
    <name type="common">Abyssinian banana</name>
    <name type="synonym">Musa ensete</name>
    <dbReference type="NCBI Taxonomy" id="4639"/>
    <lineage>
        <taxon>Eukaryota</taxon>
        <taxon>Viridiplantae</taxon>
        <taxon>Streptophyta</taxon>
        <taxon>Embryophyta</taxon>
        <taxon>Tracheophyta</taxon>
        <taxon>Spermatophyta</taxon>
        <taxon>Magnoliopsida</taxon>
        <taxon>Liliopsida</taxon>
        <taxon>Zingiberales</taxon>
        <taxon>Musaceae</taxon>
        <taxon>Ensete</taxon>
    </lineage>
</organism>
<gene>
    <name evidence="1" type="ORF">B296_00022988</name>
</gene>
<dbReference type="GO" id="GO:0004105">
    <property type="term" value="F:choline-phosphate cytidylyltransferase activity"/>
    <property type="evidence" value="ECO:0007669"/>
    <property type="project" value="InterPro"/>
</dbReference>
<accession>A0A426YE31</accession>
<dbReference type="PANTHER" id="PTHR10739">
    <property type="entry name" value="CYTIDYLYLTRANSFERASE"/>
    <property type="match status" value="1"/>
</dbReference>
<name>A0A426YE31_ENSVE</name>
<dbReference type="PANTHER" id="PTHR10739:SF13">
    <property type="entry name" value="CHOLINE-PHOSPHATE CYTIDYLYLTRANSFERASE"/>
    <property type="match status" value="1"/>
</dbReference>
<dbReference type="GO" id="GO:0031210">
    <property type="term" value="F:phosphatidylcholine binding"/>
    <property type="evidence" value="ECO:0007669"/>
    <property type="project" value="TreeGrafter"/>
</dbReference>
<protein>
    <submittedName>
        <fullName evidence="1">Uncharacterized protein</fullName>
    </submittedName>
</protein>
<reference evidence="1 2" key="1">
    <citation type="journal article" date="2014" name="Agronomy (Basel)">
        <title>A Draft Genome Sequence for Ensete ventricosum, the Drought-Tolerant Tree Against Hunger.</title>
        <authorList>
            <person name="Harrison J."/>
            <person name="Moore K.A."/>
            <person name="Paszkiewicz K."/>
            <person name="Jones T."/>
            <person name="Grant M."/>
            <person name="Ambacheew D."/>
            <person name="Muzemil S."/>
            <person name="Studholme D.J."/>
        </authorList>
    </citation>
    <scope>NUCLEOTIDE SEQUENCE [LARGE SCALE GENOMIC DNA]</scope>
</reference>
<sequence length="119" mass="13528">MYQSDKGQVRAVHQYIAVYHVSICSVHLGTYCNDNWSVKAIGKFKETKRTEGISTSDLIMRIVKDYNQYVMRNLARGYTRKDLGVSYMKVLLAAKQKFIISTGVSPAMFYTLGETVRSS</sequence>
<dbReference type="InterPro" id="IPR014729">
    <property type="entry name" value="Rossmann-like_a/b/a_fold"/>
</dbReference>
<proteinExistence type="predicted"/>
<evidence type="ECO:0000313" key="2">
    <source>
        <dbReference type="Proteomes" id="UP000287651"/>
    </source>
</evidence>
<dbReference type="InterPro" id="IPR045049">
    <property type="entry name" value="Pcy1-like"/>
</dbReference>
<evidence type="ECO:0000313" key="1">
    <source>
        <dbReference type="EMBL" id="RRT49991.1"/>
    </source>
</evidence>
<dbReference type="Proteomes" id="UP000287651">
    <property type="component" value="Unassembled WGS sequence"/>
</dbReference>
<comment type="caution">
    <text evidence="1">The sequence shown here is derived from an EMBL/GenBank/DDBJ whole genome shotgun (WGS) entry which is preliminary data.</text>
</comment>
<dbReference type="Gene3D" id="3.40.50.620">
    <property type="entry name" value="HUPs"/>
    <property type="match status" value="1"/>
</dbReference>
<dbReference type="EMBL" id="AMZH03013005">
    <property type="protein sequence ID" value="RRT49991.1"/>
    <property type="molecule type" value="Genomic_DNA"/>
</dbReference>
<dbReference type="AlphaFoldDB" id="A0A426YE31"/>